<name>A0A2T0S8Z3_9ACTN</name>
<feature type="domain" description="YdbS-like PH" evidence="3">
    <location>
        <begin position="354"/>
        <end position="423"/>
    </location>
</feature>
<comment type="caution">
    <text evidence="4">The sequence shown here is derived from an EMBL/GenBank/DDBJ whole genome shotgun (WGS) entry which is preliminary data.</text>
</comment>
<feature type="transmembrane region" description="Helical" evidence="2">
    <location>
        <begin position="183"/>
        <end position="205"/>
    </location>
</feature>
<feature type="region of interest" description="Disordered" evidence="1">
    <location>
        <begin position="445"/>
        <end position="622"/>
    </location>
</feature>
<reference evidence="4 5" key="1">
    <citation type="submission" date="2018-03" db="EMBL/GenBank/DDBJ databases">
        <title>Genomic Encyclopedia of Archaeal and Bacterial Type Strains, Phase II (KMG-II): from individual species to whole genera.</title>
        <authorList>
            <person name="Goeker M."/>
        </authorList>
    </citation>
    <scope>NUCLEOTIDE SEQUENCE [LARGE SCALE GENOMIC DNA]</scope>
    <source>
        <strain evidence="4 5">DSM 45348</strain>
    </source>
</reference>
<dbReference type="Pfam" id="PF03703">
    <property type="entry name" value="bPH_2"/>
    <property type="match status" value="3"/>
</dbReference>
<keyword evidence="2" id="KW-0472">Membrane</keyword>
<dbReference type="Proteomes" id="UP000239209">
    <property type="component" value="Unassembled WGS sequence"/>
</dbReference>
<organism evidence="4 5">
    <name type="scientific">Pseudosporangium ferrugineum</name>
    <dbReference type="NCBI Taxonomy" id="439699"/>
    <lineage>
        <taxon>Bacteria</taxon>
        <taxon>Bacillati</taxon>
        <taxon>Actinomycetota</taxon>
        <taxon>Actinomycetes</taxon>
        <taxon>Micromonosporales</taxon>
        <taxon>Micromonosporaceae</taxon>
        <taxon>Pseudosporangium</taxon>
    </lineage>
</organism>
<dbReference type="EMBL" id="PVZG01000005">
    <property type="protein sequence ID" value="PRY29907.1"/>
    <property type="molecule type" value="Genomic_DNA"/>
</dbReference>
<keyword evidence="5" id="KW-1185">Reference proteome</keyword>
<evidence type="ECO:0000313" key="5">
    <source>
        <dbReference type="Proteomes" id="UP000239209"/>
    </source>
</evidence>
<dbReference type="AlphaFoldDB" id="A0A2T0S8Z3"/>
<keyword evidence="2" id="KW-0812">Transmembrane</keyword>
<feature type="domain" description="YdbS-like PH" evidence="3">
    <location>
        <begin position="249"/>
        <end position="299"/>
    </location>
</feature>
<feature type="domain" description="YdbS-like PH" evidence="3">
    <location>
        <begin position="68"/>
        <end position="147"/>
    </location>
</feature>
<proteinExistence type="predicted"/>
<dbReference type="PANTHER" id="PTHR34473">
    <property type="entry name" value="UPF0699 TRANSMEMBRANE PROTEIN YDBS"/>
    <property type="match status" value="1"/>
</dbReference>
<dbReference type="InterPro" id="IPR005182">
    <property type="entry name" value="YdbS-like_PH"/>
</dbReference>
<sequence>MTAAEQPVGAEPRKRLHPLSPLLNGAKSIAVIVAALSWQTLSQVGLERFALVVGVLAVAVVIFSVVGWLNTGYHVVGRELRIQDGLLWRRNRAIPLDRLQAVELRRPLLAQLTGLAELRLEVVGGSKTEAPLAYLTVREAAALRERLLALAGRTPGSDPAAAGPAAAAPALERPLFRVSNRDLLISQLLTPQAFLLPIGVAFVVMQFVLEGSWTFVGIASTVTAMAGVVLQPARRVLQDWDFRLARDPDGRLAVRYGLVETRSQIVPLHRVQSIGVTWPLLWRVQRWLHLRLDIAGYAGPQSGDGKRSDRLLPVGAFEAGRLLVWEVLPGVDLATLATVPPPSRARWLHPFTFRTMGIGMTPEVFVARSGLLTREMTLVPYARLQSVRVIQGPIQRLLGLASVYADTAGGRSGVAEDRDLHEAWWLAEQLSGRARAARGPAPLRTATIADPHTRPVPGAGAPGDVSALPAGDASAESAPPAGSDPSLGAAGTGVTSTGSAPPAGSGPSLGAAGSPTEAAGPFAEAADAPTEAANPPASSPAEAASPPTGAASPPTGAASPPAEAADAPARAANAPTISPAEAASPPTGAADAPAGAAGSRDGEPGDGDGDDAFWRRPRETLS</sequence>
<evidence type="ECO:0000256" key="2">
    <source>
        <dbReference type="SAM" id="Phobius"/>
    </source>
</evidence>
<gene>
    <name evidence="4" type="ORF">CLV70_10575</name>
</gene>
<dbReference type="PANTHER" id="PTHR34473:SF2">
    <property type="entry name" value="UPF0699 TRANSMEMBRANE PROTEIN YDBT"/>
    <property type="match status" value="1"/>
</dbReference>
<protein>
    <submittedName>
        <fullName evidence="4">Putative membrane protein</fullName>
    </submittedName>
</protein>
<feature type="transmembrane region" description="Helical" evidence="2">
    <location>
        <begin position="21"/>
        <end position="38"/>
    </location>
</feature>
<evidence type="ECO:0000259" key="3">
    <source>
        <dbReference type="Pfam" id="PF03703"/>
    </source>
</evidence>
<feature type="compositionally biased region" description="Low complexity" evidence="1">
    <location>
        <begin position="486"/>
        <end position="599"/>
    </location>
</feature>
<accession>A0A2T0S8Z3</accession>
<evidence type="ECO:0000256" key="1">
    <source>
        <dbReference type="SAM" id="MobiDB-lite"/>
    </source>
</evidence>
<feature type="transmembrane region" description="Helical" evidence="2">
    <location>
        <begin position="50"/>
        <end position="71"/>
    </location>
</feature>
<evidence type="ECO:0000313" key="4">
    <source>
        <dbReference type="EMBL" id="PRY29907.1"/>
    </source>
</evidence>
<keyword evidence="2" id="KW-1133">Transmembrane helix</keyword>
<feature type="compositionally biased region" description="Basic and acidic residues" evidence="1">
    <location>
        <begin position="612"/>
        <end position="622"/>
    </location>
</feature>